<name>A0ABY7U6V2_9CORY</name>
<dbReference type="PANTHER" id="PTHR47505:SF1">
    <property type="entry name" value="DNA UTILIZATION PROTEIN YHGH"/>
    <property type="match status" value="1"/>
</dbReference>
<organism evidence="1 2">
    <name type="scientific">Corynebacterium massiliense DSM 45435</name>
    <dbReference type="NCBI Taxonomy" id="1121364"/>
    <lineage>
        <taxon>Bacteria</taxon>
        <taxon>Bacillati</taxon>
        <taxon>Actinomycetota</taxon>
        <taxon>Actinomycetes</taxon>
        <taxon>Mycobacteriales</taxon>
        <taxon>Corynebacteriaceae</taxon>
        <taxon>Corynebacterium</taxon>
    </lineage>
</organism>
<dbReference type="Gene3D" id="3.40.50.2020">
    <property type="match status" value="1"/>
</dbReference>
<reference evidence="1 2" key="1">
    <citation type="submission" date="2020-10" db="EMBL/GenBank/DDBJ databases">
        <title>Complete genome sequence of Corynebacterium massiliense DSM 45435, type strain of Corynebacterium massiliense.</title>
        <authorList>
            <person name="Busche T."/>
            <person name="Kalinowski J."/>
            <person name="Ruckert C."/>
        </authorList>
    </citation>
    <scope>NUCLEOTIDE SEQUENCE [LARGE SCALE GENOMIC DNA]</scope>
    <source>
        <strain evidence="1 2">DSM 45435</strain>
    </source>
</reference>
<evidence type="ECO:0000313" key="1">
    <source>
        <dbReference type="EMBL" id="WCZ31998.1"/>
    </source>
</evidence>
<dbReference type="SUPFAM" id="SSF53271">
    <property type="entry name" value="PRTase-like"/>
    <property type="match status" value="1"/>
</dbReference>
<protein>
    <submittedName>
        <fullName evidence="1">DNA utilization protein GntX</fullName>
    </submittedName>
</protein>
<dbReference type="InterPro" id="IPR029057">
    <property type="entry name" value="PRTase-like"/>
</dbReference>
<accession>A0ABY7U6V2</accession>
<dbReference type="InterPro" id="IPR051910">
    <property type="entry name" value="ComF/GntX_DNA_util-trans"/>
</dbReference>
<dbReference type="EMBL" id="CP063189">
    <property type="protein sequence ID" value="WCZ31998.1"/>
    <property type="molecule type" value="Genomic_DNA"/>
</dbReference>
<dbReference type="PANTHER" id="PTHR47505">
    <property type="entry name" value="DNA UTILIZATION PROTEIN YHGH"/>
    <property type="match status" value="1"/>
</dbReference>
<evidence type="ECO:0000313" key="2">
    <source>
        <dbReference type="Proteomes" id="UP001220064"/>
    </source>
</evidence>
<gene>
    <name evidence="1" type="ORF">CMASS_02695</name>
</gene>
<keyword evidence="2" id="KW-1185">Reference proteome</keyword>
<dbReference type="Proteomes" id="UP001220064">
    <property type="component" value="Chromosome"/>
</dbReference>
<sequence>MRTGDVLRGIGELILPRQCCGCERPGDVLCARCREELRRPPHPVTRPNDIGVPVFALGPYSQMRRNLIIGMKEKNNQPVRPLVGAVVAAGIAHLQARGELPGAVDLVPAPTRSRSARQRGGDPVAHMCQAAAQQLGGHTQVRSVLRIRGRVADQTSLSAADRWANMVHAIELVPQAGISGRAPRPVVVVDDVITTGATLAASARRLRGAGISVAGALVLADA</sequence>
<dbReference type="RefSeq" id="WP_022863601.1">
    <property type="nucleotide sequence ID" value="NZ_ATVG01000013.1"/>
</dbReference>
<proteinExistence type="predicted"/>